<dbReference type="AlphaFoldDB" id="A0A2H1J751"/>
<evidence type="ECO:0008006" key="3">
    <source>
        <dbReference type="Google" id="ProtNLM"/>
    </source>
</evidence>
<dbReference type="Gene3D" id="3.40.1350.140">
    <property type="entry name" value="MepB-like"/>
    <property type="match status" value="1"/>
</dbReference>
<name>A0A2H1J751_9MICO</name>
<dbReference type="EMBL" id="FXZE01000006">
    <property type="protein sequence ID" value="SMX83300.1"/>
    <property type="molecule type" value="Genomic_DNA"/>
</dbReference>
<gene>
    <name evidence="1" type="ORF">BANT10_01706</name>
</gene>
<dbReference type="InterPro" id="IPR038231">
    <property type="entry name" value="MepB-like_sf"/>
</dbReference>
<organism evidence="1 2">
    <name type="scientific">Brevibacterium antiquum</name>
    <dbReference type="NCBI Taxonomy" id="234835"/>
    <lineage>
        <taxon>Bacteria</taxon>
        <taxon>Bacillati</taxon>
        <taxon>Actinomycetota</taxon>
        <taxon>Actinomycetes</taxon>
        <taxon>Micrococcales</taxon>
        <taxon>Brevibacteriaceae</taxon>
        <taxon>Brevibacterium</taxon>
    </lineage>
</organism>
<dbReference type="PIRSF" id="PIRSF032285">
    <property type="entry name" value="UCP032285"/>
    <property type="match status" value="1"/>
</dbReference>
<proteinExistence type="predicted"/>
<sequence>MGFGALENYAETTGLTLTEVVAEEQNSDYESGCAKLEGTWWRVRTARITPTKPGVFVAVWGRAPEGITAPFSADDDCAGLLVFVSDEERLGVFRFPTADLATLRIYSSQLSAGKRGFRLYPPWSTPLNPQATRTQRKQAPFFVHLG</sequence>
<dbReference type="Proteomes" id="UP000234342">
    <property type="component" value="Unassembled WGS sequence"/>
</dbReference>
<protein>
    <recommendedName>
        <fullName evidence="3">Metallopeptidase</fullName>
    </recommendedName>
</protein>
<evidence type="ECO:0000313" key="1">
    <source>
        <dbReference type="EMBL" id="SMX83300.1"/>
    </source>
</evidence>
<keyword evidence="2" id="KW-1185">Reference proteome</keyword>
<reference evidence="2" key="1">
    <citation type="submission" date="2017-03" db="EMBL/GenBank/DDBJ databases">
        <authorList>
            <person name="Monnet C."/>
        </authorList>
    </citation>
    <scope>NUCLEOTIDE SEQUENCE [LARGE SCALE GENOMIC DNA]</scope>
    <source>
        <strain evidence="2">P10</strain>
    </source>
</reference>
<dbReference type="InterPro" id="IPR011235">
    <property type="entry name" value="MepB-like"/>
</dbReference>
<accession>A0A2H1J751</accession>
<dbReference type="Pfam" id="PF08877">
    <property type="entry name" value="MepB-like"/>
    <property type="match status" value="1"/>
</dbReference>
<dbReference type="RefSeq" id="WP_101643045.1">
    <property type="nucleotide sequence ID" value="NZ_FXZE01000006.1"/>
</dbReference>
<evidence type="ECO:0000313" key="2">
    <source>
        <dbReference type="Proteomes" id="UP000234342"/>
    </source>
</evidence>